<evidence type="ECO:0000256" key="1">
    <source>
        <dbReference type="SAM" id="MobiDB-lite"/>
    </source>
</evidence>
<feature type="region of interest" description="Disordered" evidence="1">
    <location>
        <begin position="22"/>
        <end position="73"/>
    </location>
</feature>
<reference evidence="2 3" key="1">
    <citation type="journal article" date="2018" name="Sci. Rep.">
        <title>A complete Leishmania donovani reference genome identifies novel genetic variations associated with virulence.</title>
        <authorList>
            <person name="Lypaczewski P."/>
            <person name="Hoshizaki J."/>
            <person name="Zhang W.-W."/>
            <person name="McCall L.-I."/>
            <person name="Torcivia-Rodriguez J."/>
            <person name="Simonyan V."/>
            <person name="Kaur A."/>
            <person name="Dewar K."/>
            <person name="Matlashewski G."/>
        </authorList>
    </citation>
    <scope>NUCLEOTIDE SEQUENCE [LARGE SCALE GENOMIC DNA]</scope>
    <source>
        <strain evidence="2 3">LdCL</strain>
    </source>
</reference>
<evidence type="ECO:0000313" key="3">
    <source>
        <dbReference type="Proteomes" id="UP000274082"/>
    </source>
</evidence>
<feature type="region of interest" description="Disordered" evidence="1">
    <location>
        <begin position="293"/>
        <end position="318"/>
    </location>
</feature>
<dbReference type="Proteomes" id="UP000274082">
    <property type="component" value="Chromosome 14"/>
</dbReference>
<gene>
    <name evidence="2" type="ORF">LdCL_140006100</name>
</gene>
<protein>
    <submittedName>
        <fullName evidence="2">Uncharacterized protein</fullName>
    </submittedName>
</protein>
<dbReference type="VEuPathDB" id="TriTrypDB:LdBPK_140120.1"/>
<organism evidence="2 3">
    <name type="scientific">Leishmania donovani</name>
    <dbReference type="NCBI Taxonomy" id="5661"/>
    <lineage>
        <taxon>Eukaryota</taxon>
        <taxon>Discoba</taxon>
        <taxon>Euglenozoa</taxon>
        <taxon>Kinetoplastea</taxon>
        <taxon>Metakinetoplastina</taxon>
        <taxon>Trypanosomatida</taxon>
        <taxon>Trypanosomatidae</taxon>
        <taxon>Leishmaniinae</taxon>
        <taxon>Leishmania</taxon>
    </lineage>
</organism>
<dbReference type="OrthoDB" id="273617at2759"/>
<dbReference type="AlphaFoldDB" id="A0A3Q8I9R2"/>
<accession>A0A3Q8I9R2</accession>
<dbReference type="VEuPathDB" id="TriTrypDB:LdCL_140006100"/>
<proteinExistence type="predicted"/>
<sequence>MSVPPPPPAAIPLPSLATAVPLPPSCVVPPPPSASAAPPPPPMATVPLPPAEATPPPPSAPLIPPPPASVIPLPQPPGINAAVSAAPPPPSAIAAAPLLPEASPPPPTSTVAPPPPVQAAPALAEPPPVQPISVEAWRTLEGATREPVPNLAATRYLAVEERVRDEVCRLFILSEYDVGTLMVNIVQSLQHVGRHDVGLLRNDNSTAFTITQSTAHARQGDTLVEQRRHAVADAIERINQAGSDAERAFAEVAQRVAATAPPVAPAKDAPTAAAPAFRKSAYELLMEQIAATRRGRSPQNRRIASPEERPKRAAGGAGCVEYPTSYNGSYLLRRYGGTYDPQRQYSHYRYYGFPPSK</sequence>
<evidence type="ECO:0000313" key="2">
    <source>
        <dbReference type="EMBL" id="AYU77253.1"/>
    </source>
</evidence>
<dbReference type="VEuPathDB" id="TriTrypDB:LDHU3_14.0150"/>
<keyword evidence="3" id="KW-1185">Reference proteome</keyword>
<dbReference type="EMBL" id="CP029513">
    <property type="protein sequence ID" value="AYU77253.1"/>
    <property type="molecule type" value="Genomic_DNA"/>
</dbReference>
<name>A0A3Q8I9R2_LEIDO</name>